<evidence type="ECO:0000256" key="2">
    <source>
        <dbReference type="SAM" id="Phobius"/>
    </source>
</evidence>
<organism evidence="4 5">
    <name type="scientific">Patiria miniata</name>
    <name type="common">Bat star</name>
    <name type="synonym">Asterina miniata</name>
    <dbReference type="NCBI Taxonomy" id="46514"/>
    <lineage>
        <taxon>Eukaryota</taxon>
        <taxon>Metazoa</taxon>
        <taxon>Echinodermata</taxon>
        <taxon>Eleutherozoa</taxon>
        <taxon>Asterozoa</taxon>
        <taxon>Asteroidea</taxon>
        <taxon>Valvatacea</taxon>
        <taxon>Valvatida</taxon>
        <taxon>Asterinidae</taxon>
        <taxon>Patiria</taxon>
    </lineage>
</organism>
<keyword evidence="3" id="KW-0732">Signal</keyword>
<evidence type="ECO:0000256" key="3">
    <source>
        <dbReference type="SAM" id="SignalP"/>
    </source>
</evidence>
<keyword evidence="5" id="KW-1185">Reference proteome</keyword>
<name>A0A914AW60_PATMI</name>
<dbReference type="GO" id="GO:0005802">
    <property type="term" value="C:trans-Golgi network"/>
    <property type="evidence" value="ECO:0007669"/>
    <property type="project" value="TreeGrafter"/>
</dbReference>
<dbReference type="RefSeq" id="XP_038068335.1">
    <property type="nucleotide sequence ID" value="XM_038212407.1"/>
</dbReference>
<protein>
    <recommendedName>
        <fullName evidence="6">Cation-dependent mannose-6-phosphate receptor</fullName>
    </recommendedName>
</protein>
<evidence type="ECO:0008006" key="6">
    <source>
        <dbReference type="Google" id="ProtNLM"/>
    </source>
</evidence>
<feature type="signal peptide" evidence="3">
    <location>
        <begin position="1"/>
        <end position="40"/>
    </location>
</feature>
<proteinExistence type="predicted"/>
<dbReference type="PANTHER" id="PTHR15071:SF0">
    <property type="entry name" value="MANNOSE 6-PHOSPHATE RECEPTOR-LIKE PROTEIN 1"/>
    <property type="match status" value="1"/>
</dbReference>
<dbReference type="Proteomes" id="UP000887568">
    <property type="component" value="Unplaced"/>
</dbReference>
<evidence type="ECO:0000256" key="1">
    <source>
        <dbReference type="ARBA" id="ARBA00023180"/>
    </source>
</evidence>
<dbReference type="SUPFAM" id="SSF50911">
    <property type="entry name" value="Mannose 6-phosphate receptor domain"/>
    <property type="match status" value="1"/>
</dbReference>
<feature type="transmembrane region" description="Helical" evidence="2">
    <location>
        <begin position="299"/>
        <end position="318"/>
    </location>
</feature>
<evidence type="ECO:0000313" key="5">
    <source>
        <dbReference type="Proteomes" id="UP000887568"/>
    </source>
</evidence>
<keyword evidence="2" id="KW-1133">Transmembrane helix</keyword>
<dbReference type="EnsemblMetazoa" id="XM_038212407.1">
    <property type="protein sequence ID" value="XP_038068335.1"/>
    <property type="gene ID" value="LOC119737792"/>
</dbReference>
<dbReference type="OMA" id="MATVECT"/>
<feature type="transmembrane region" description="Helical" evidence="2">
    <location>
        <begin position="256"/>
        <end position="278"/>
    </location>
</feature>
<dbReference type="OrthoDB" id="29460at2759"/>
<accession>A0A914AW60</accession>
<dbReference type="AlphaFoldDB" id="A0A914AW60"/>
<feature type="chain" id="PRO_5037573686" description="Cation-dependent mannose-6-phosphate receptor" evidence="3">
    <location>
        <begin position="41"/>
        <end position="332"/>
    </location>
</feature>
<keyword evidence="2" id="KW-0812">Transmembrane</keyword>
<evidence type="ECO:0000313" key="4">
    <source>
        <dbReference type="EnsemblMetazoa" id="XP_038068335.1"/>
    </source>
</evidence>
<sequence>MKTNMATVECTTAHWRATVALATILLQFLVLASLASQGTCQITLATPSAVTTKRPTLVVPTIPPVTHATAQTVGPTKHTAHTVAPAHPTAGILCGDYRTADFDFSQLVSVEYWTVDLQGACIDSYDTKTLCTLSFAFCHQLPTSLVGKIGVGASQKSEAALSERITLGGLSEISQSKGDQGDQLFIRFSNGDRTICGGEEKNITVEMYLHCNPDVHWLTPHTGNSGSMPALTIPSWNKDTCLYTVVSQYDGACISYGLSAGTIIIIIFFCLVAVYLIGGVIYNKIAGAKGLELIPNYHMWRMFPIDVMGGFAFVWHIITCQGKSKSEVYDEL</sequence>
<dbReference type="InterPro" id="IPR028927">
    <property type="entry name" value="Man-6-P_rcpt"/>
</dbReference>
<dbReference type="PANTHER" id="PTHR15071">
    <property type="entry name" value="MANNOSE-6-PHOSPHATE RECEPTOR FAMILY MEMBER"/>
    <property type="match status" value="1"/>
</dbReference>
<keyword evidence="1" id="KW-0325">Glycoprotein</keyword>
<dbReference type="Pfam" id="PF02157">
    <property type="entry name" value="Man-6-P_recep"/>
    <property type="match status" value="1"/>
</dbReference>
<reference evidence="4" key="1">
    <citation type="submission" date="2022-11" db="UniProtKB">
        <authorList>
            <consortium name="EnsemblMetazoa"/>
        </authorList>
    </citation>
    <scope>IDENTIFICATION</scope>
</reference>
<dbReference type="GeneID" id="119737792"/>
<dbReference type="GO" id="GO:0000139">
    <property type="term" value="C:Golgi membrane"/>
    <property type="evidence" value="ECO:0007669"/>
    <property type="project" value="UniProtKB-SubCell"/>
</dbReference>
<dbReference type="InterPro" id="IPR009011">
    <property type="entry name" value="Man6P_isomerase_rcpt-bd_dom_sf"/>
</dbReference>
<keyword evidence="2" id="KW-0472">Membrane</keyword>